<name>A0AA35LUQ3_9HYPO</name>
<reference evidence="7" key="1">
    <citation type="submission" date="2023-01" db="EMBL/GenBank/DDBJ databases">
        <authorList>
            <person name="Piombo E."/>
        </authorList>
    </citation>
    <scope>NUCLEOTIDE SEQUENCE</scope>
</reference>
<comment type="caution">
    <text evidence="7">The sequence shown here is derived from an EMBL/GenBank/DDBJ whole genome shotgun (WGS) entry which is preliminary data.</text>
</comment>
<dbReference type="GO" id="GO:0016020">
    <property type="term" value="C:membrane"/>
    <property type="evidence" value="ECO:0007669"/>
    <property type="project" value="UniProtKB-SubCell"/>
</dbReference>
<dbReference type="SMART" id="SM00679">
    <property type="entry name" value="CTNS"/>
    <property type="match status" value="2"/>
</dbReference>
<dbReference type="PANTHER" id="PTHR16201:SF37">
    <property type="entry name" value="PQ-LOOP REPEAT-CONTAINING PROTEIN"/>
    <property type="match status" value="1"/>
</dbReference>
<dbReference type="PANTHER" id="PTHR16201">
    <property type="entry name" value="SEVEN TRANSMEMBRANE PROTEIN 1-RELATED"/>
    <property type="match status" value="1"/>
</dbReference>
<evidence type="ECO:0000256" key="2">
    <source>
        <dbReference type="ARBA" id="ARBA00022692"/>
    </source>
</evidence>
<dbReference type="Gene3D" id="1.20.1280.290">
    <property type="match status" value="1"/>
</dbReference>
<feature type="transmembrane region" description="Helical" evidence="6">
    <location>
        <begin position="96"/>
        <end position="118"/>
    </location>
</feature>
<evidence type="ECO:0000256" key="4">
    <source>
        <dbReference type="ARBA" id="ARBA00023136"/>
    </source>
</evidence>
<dbReference type="EMBL" id="CABFNP030000690">
    <property type="protein sequence ID" value="CAI6078697.1"/>
    <property type="molecule type" value="Genomic_DNA"/>
</dbReference>
<feature type="compositionally biased region" description="Polar residues" evidence="5">
    <location>
        <begin position="228"/>
        <end position="239"/>
    </location>
</feature>
<sequence>MDNPVASNILGTAGAVLWSIQLLPQIIKNYRNHSTQGLHPLMYLSWAAAGIPLGTYNVVQNLNIALQVQPHILIFLSLVTWAQIKHYSDQWPLIKILVGVVASGVGIGGVEAGLYFALRLARDRHIEWPMTFMAVLAAVLLCVGVVRYYVEIYRSRSVQGISFMFVFLDAMGDLVSILALVFAPRLDAVGMVMYAAELALWIGIGILGLHYRFRVWVMKKLGHETKSTLPESGLESTEGATEGDRISPDQKNIGAG</sequence>
<feature type="transmembrane region" description="Helical" evidence="6">
    <location>
        <begin position="38"/>
        <end position="58"/>
    </location>
</feature>
<keyword evidence="4 6" id="KW-0472">Membrane</keyword>
<evidence type="ECO:0000313" key="7">
    <source>
        <dbReference type="EMBL" id="CAI6078697.1"/>
    </source>
</evidence>
<keyword evidence="8" id="KW-1185">Reference proteome</keyword>
<dbReference type="InterPro" id="IPR006603">
    <property type="entry name" value="PQ-loop_rpt"/>
</dbReference>
<feature type="transmembrane region" description="Helical" evidence="6">
    <location>
        <begin position="162"/>
        <end position="182"/>
    </location>
</feature>
<keyword evidence="2 6" id="KW-0812">Transmembrane</keyword>
<keyword evidence="3 6" id="KW-1133">Transmembrane helix</keyword>
<feature type="region of interest" description="Disordered" evidence="5">
    <location>
        <begin position="228"/>
        <end position="256"/>
    </location>
</feature>
<dbReference type="InterPro" id="IPR051415">
    <property type="entry name" value="LAAT-1"/>
</dbReference>
<feature type="transmembrane region" description="Helical" evidence="6">
    <location>
        <begin position="188"/>
        <end position="211"/>
    </location>
</feature>
<protein>
    <recommendedName>
        <fullName evidence="9">PQ loop repeat protein</fullName>
    </recommendedName>
</protein>
<gene>
    <name evidence="7" type="ORF">CCHLO57077_00015277</name>
</gene>
<dbReference type="AlphaFoldDB" id="A0AA35LUQ3"/>
<evidence type="ECO:0000256" key="1">
    <source>
        <dbReference type="ARBA" id="ARBA00004141"/>
    </source>
</evidence>
<evidence type="ECO:0000256" key="3">
    <source>
        <dbReference type="ARBA" id="ARBA00022989"/>
    </source>
</evidence>
<organism evidence="7 8">
    <name type="scientific">Clonostachys chloroleuca</name>
    <dbReference type="NCBI Taxonomy" id="1926264"/>
    <lineage>
        <taxon>Eukaryota</taxon>
        <taxon>Fungi</taxon>
        <taxon>Dikarya</taxon>
        <taxon>Ascomycota</taxon>
        <taxon>Pezizomycotina</taxon>
        <taxon>Sordariomycetes</taxon>
        <taxon>Hypocreomycetidae</taxon>
        <taxon>Hypocreales</taxon>
        <taxon>Bionectriaceae</taxon>
        <taxon>Clonostachys</taxon>
    </lineage>
</organism>
<feature type="transmembrane region" description="Helical" evidence="6">
    <location>
        <begin position="6"/>
        <end position="26"/>
    </location>
</feature>
<evidence type="ECO:0000313" key="8">
    <source>
        <dbReference type="Proteomes" id="UP001160390"/>
    </source>
</evidence>
<evidence type="ECO:0000256" key="6">
    <source>
        <dbReference type="SAM" id="Phobius"/>
    </source>
</evidence>
<dbReference type="Pfam" id="PF04193">
    <property type="entry name" value="PQ-loop"/>
    <property type="match status" value="2"/>
</dbReference>
<evidence type="ECO:0008006" key="9">
    <source>
        <dbReference type="Google" id="ProtNLM"/>
    </source>
</evidence>
<feature type="transmembrane region" description="Helical" evidence="6">
    <location>
        <begin position="130"/>
        <end position="150"/>
    </location>
</feature>
<comment type="subcellular location">
    <subcellularLocation>
        <location evidence="1">Membrane</location>
        <topology evidence="1">Multi-pass membrane protein</topology>
    </subcellularLocation>
</comment>
<accession>A0AA35LUQ3</accession>
<proteinExistence type="predicted"/>
<evidence type="ECO:0000256" key="5">
    <source>
        <dbReference type="SAM" id="MobiDB-lite"/>
    </source>
</evidence>
<dbReference type="Proteomes" id="UP001160390">
    <property type="component" value="Unassembled WGS sequence"/>
</dbReference>